<reference evidence="8" key="1">
    <citation type="submission" date="2012-06" db="EMBL/GenBank/DDBJ databases">
        <title>Complete sequence of chromosome of Desulfomonile tiedjei DSM 6799.</title>
        <authorList>
            <person name="Lucas S."/>
            <person name="Copeland A."/>
            <person name="Lapidus A."/>
            <person name="Glavina del Rio T."/>
            <person name="Dalin E."/>
            <person name="Tice H."/>
            <person name="Bruce D."/>
            <person name="Goodwin L."/>
            <person name="Pitluck S."/>
            <person name="Peters L."/>
            <person name="Ovchinnikova G."/>
            <person name="Zeytun A."/>
            <person name="Lu M."/>
            <person name="Kyrpides N."/>
            <person name="Mavromatis K."/>
            <person name="Ivanova N."/>
            <person name="Brettin T."/>
            <person name="Detter J.C."/>
            <person name="Han C."/>
            <person name="Larimer F."/>
            <person name="Land M."/>
            <person name="Hauser L."/>
            <person name="Markowitz V."/>
            <person name="Cheng J.-F."/>
            <person name="Hugenholtz P."/>
            <person name="Woyke T."/>
            <person name="Wu D."/>
            <person name="Spring S."/>
            <person name="Schroeder M."/>
            <person name="Brambilla E."/>
            <person name="Klenk H.-P."/>
            <person name="Eisen J.A."/>
        </authorList>
    </citation>
    <scope>NUCLEOTIDE SEQUENCE [LARGE SCALE GENOMIC DNA]</scope>
    <source>
        <strain evidence="8">ATCC 49306 / DSM 6799 / DCB-1</strain>
    </source>
</reference>
<keyword evidence="5" id="KW-0443">Lipid metabolism</keyword>
<evidence type="ECO:0000259" key="6">
    <source>
        <dbReference type="Pfam" id="PF13847"/>
    </source>
</evidence>
<dbReference type="InterPro" id="IPR050723">
    <property type="entry name" value="CFA/CMAS"/>
</dbReference>
<comment type="similarity">
    <text evidence="1">Belongs to the CFA/CMAS family.</text>
</comment>
<keyword evidence="8" id="KW-1185">Reference proteome</keyword>
<dbReference type="PANTHER" id="PTHR43667">
    <property type="entry name" value="CYCLOPROPANE-FATTY-ACYL-PHOSPHOLIPID SYNTHASE"/>
    <property type="match status" value="1"/>
</dbReference>
<accession>I4C7E2</accession>
<dbReference type="SUPFAM" id="SSF53335">
    <property type="entry name" value="S-adenosyl-L-methionine-dependent methyltransferases"/>
    <property type="match status" value="1"/>
</dbReference>
<evidence type="ECO:0000256" key="1">
    <source>
        <dbReference type="ARBA" id="ARBA00010815"/>
    </source>
</evidence>
<dbReference type="KEGG" id="dti:Desti_2813"/>
<dbReference type="AlphaFoldDB" id="I4C7E2"/>
<dbReference type="EMBL" id="CP003360">
    <property type="protein sequence ID" value="AFM25483.1"/>
    <property type="molecule type" value="Genomic_DNA"/>
</dbReference>
<evidence type="ECO:0000256" key="2">
    <source>
        <dbReference type="ARBA" id="ARBA00022603"/>
    </source>
</evidence>
<dbReference type="Gene3D" id="3.40.50.150">
    <property type="entry name" value="Vaccinia Virus protein VP39"/>
    <property type="match status" value="1"/>
</dbReference>
<evidence type="ECO:0000313" key="8">
    <source>
        <dbReference type="Proteomes" id="UP000006055"/>
    </source>
</evidence>
<dbReference type="CDD" id="cd02440">
    <property type="entry name" value="AdoMet_MTases"/>
    <property type="match status" value="1"/>
</dbReference>
<dbReference type="GO" id="GO:0008168">
    <property type="term" value="F:methyltransferase activity"/>
    <property type="evidence" value="ECO:0007669"/>
    <property type="project" value="UniProtKB-KW"/>
</dbReference>
<name>I4C7E2_DESTA</name>
<dbReference type="Pfam" id="PF13847">
    <property type="entry name" value="Methyltransf_31"/>
    <property type="match status" value="1"/>
</dbReference>
<dbReference type="InterPro" id="IPR025714">
    <property type="entry name" value="Methyltranfer_dom"/>
</dbReference>
<protein>
    <submittedName>
        <fullName evidence="7">Methylase involved in ubiquinone/menaquinone biosynthesis</fullName>
    </submittedName>
</protein>
<dbReference type="GO" id="GO:0006629">
    <property type="term" value="P:lipid metabolic process"/>
    <property type="evidence" value="ECO:0007669"/>
    <property type="project" value="UniProtKB-KW"/>
</dbReference>
<feature type="domain" description="Methyltransferase" evidence="6">
    <location>
        <begin position="57"/>
        <end position="156"/>
    </location>
</feature>
<gene>
    <name evidence="7" type="ordered locus">Desti_2813</name>
</gene>
<dbReference type="eggNOG" id="COG2226">
    <property type="taxonomic scope" value="Bacteria"/>
</dbReference>
<organism evidence="7 8">
    <name type="scientific">Desulfomonile tiedjei (strain ATCC 49306 / DSM 6799 / DCB-1)</name>
    <dbReference type="NCBI Taxonomy" id="706587"/>
    <lineage>
        <taxon>Bacteria</taxon>
        <taxon>Pseudomonadati</taxon>
        <taxon>Thermodesulfobacteriota</taxon>
        <taxon>Desulfomonilia</taxon>
        <taxon>Desulfomonilales</taxon>
        <taxon>Desulfomonilaceae</taxon>
        <taxon>Desulfomonile</taxon>
    </lineage>
</organism>
<dbReference type="PANTHER" id="PTHR43667:SF1">
    <property type="entry name" value="CYCLOPROPANE-FATTY-ACYL-PHOSPHOLIPID SYNTHASE"/>
    <property type="match status" value="1"/>
</dbReference>
<dbReference type="GO" id="GO:0032259">
    <property type="term" value="P:methylation"/>
    <property type="evidence" value="ECO:0007669"/>
    <property type="project" value="UniProtKB-KW"/>
</dbReference>
<keyword evidence="7" id="KW-0830">Ubiquinone</keyword>
<dbReference type="InterPro" id="IPR029063">
    <property type="entry name" value="SAM-dependent_MTases_sf"/>
</dbReference>
<dbReference type="STRING" id="706587.Desti_2813"/>
<evidence type="ECO:0000256" key="5">
    <source>
        <dbReference type="ARBA" id="ARBA00023098"/>
    </source>
</evidence>
<evidence type="ECO:0000256" key="3">
    <source>
        <dbReference type="ARBA" id="ARBA00022679"/>
    </source>
</evidence>
<keyword evidence="4" id="KW-0949">S-adenosyl-L-methionine</keyword>
<evidence type="ECO:0000256" key="4">
    <source>
        <dbReference type="ARBA" id="ARBA00022691"/>
    </source>
</evidence>
<keyword evidence="3" id="KW-0808">Transferase</keyword>
<dbReference type="RefSeq" id="WP_014810622.1">
    <property type="nucleotide sequence ID" value="NC_018025.1"/>
</dbReference>
<keyword evidence="2 7" id="KW-0489">Methyltransferase</keyword>
<dbReference type="Proteomes" id="UP000006055">
    <property type="component" value="Chromosome"/>
</dbReference>
<proteinExistence type="inferred from homology"/>
<dbReference type="HOGENOM" id="CLU_1270430_0_0_7"/>
<sequence length="216" mass="24861">MNSPSEGAKVYFDSVPDQWDALYSHENRLRYAFNRIMRKGLFQRYELTFEKCGHIPGSTVLEMGCGTGRYSIEFAKRGAARVVGVDFAPSMIEFSRVMAKNMGVENVCSFRQGDVRTLAFHEPFDIVLAIGLFDYIADAESVINIAARLTSRVFICTFPTYSAFRGFHRKIRYNWIRRCPIYYYTSHQIQRMVRPYFHTADIIPMSGGLFVSAHKN</sequence>
<evidence type="ECO:0000313" key="7">
    <source>
        <dbReference type="EMBL" id="AFM25483.1"/>
    </source>
</evidence>
<dbReference type="OrthoDB" id="9781225at2"/>